<dbReference type="AlphaFoldDB" id="A0A2W5U4Y9"/>
<evidence type="ECO:0000313" key="2">
    <source>
        <dbReference type="EMBL" id="PZR18705.1"/>
    </source>
</evidence>
<evidence type="ECO:0000256" key="1">
    <source>
        <dbReference type="SAM" id="SignalP"/>
    </source>
</evidence>
<feature type="signal peptide" evidence="1">
    <location>
        <begin position="1"/>
        <end position="22"/>
    </location>
</feature>
<feature type="chain" id="PRO_5016082248" description="Lipoprotein" evidence="1">
    <location>
        <begin position="23"/>
        <end position="132"/>
    </location>
</feature>
<accession>A0A2W5U4Y9</accession>
<evidence type="ECO:0000313" key="3">
    <source>
        <dbReference type="Proteomes" id="UP000249061"/>
    </source>
</evidence>
<name>A0A2W5U4Y9_9BACT</name>
<keyword evidence="1" id="KW-0732">Signal</keyword>
<dbReference type="EMBL" id="QFQP01000001">
    <property type="protein sequence ID" value="PZR18705.1"/>
    <property type="molecule type" value="Genomic_DNA"/>
</dbReference>
<comment type="caution">
    <text evidence="2">The sequence shown here is derived from an EMBL/GenBank/DDBJ whole genome shotgun (WGS) entry which is preliminary data.</text>
</comment>
<reference evidence="2 3" key="1">
    <citation type="submission" date="2017-08" db="EMBL/GenBank/DDBJ databases">
        <title>Infants hospitalized years apart are colonized by the same room-sourced microbial strains.</title>
        <authorList>
            <person name="Brooks B."/>
            <person name="Olm M.R."/>
            <person name="Firek B.A."/>
            <person name="Baker R."/>
            <person name="Thomas B.C."/>
            <person name="Morowitz M.J."/>
            <person name="Banfield J.F."/>
        </authorList>
    </citation>
    <scope>NUCLEOTIDE SEQUENCE [LARGE SCALE GENOMIC DNA]</scope>
    <source>
        <strain evidence="2">S2_003_000_R2_14</strain>
    </source>
</reference>
<sequence length="132" mass="14084">MKPMRRLSFLLLLLACAPPKDLAVGGECYGDNIGRCEPSGTRLMECVDEKWTVYSDCFGPNGCSMNNDTANCDTSGNSIGSRCAPTSEGRVRCDPDGGLNILRCVNGTLVFIDACQAPMRCGLTDGGLTCIY</sequence>
<dbReference type="Proteomes" id="UP000249061">
    <property type="component" value="Unassembled WGS sequence"/>
</dbReference>
<evidence type="ECO:0008006" key="4">
    <source>
        <dbReference type="Google" id="ProtNLM"/>
    </source>
</evidence>
<proteinExistence type="predicted"/>
<gene>
    <name evidence="2" type="ORF">DI536_02155</name>
</gene>
<organism evidence="2 3">
    <name type="scientific">Archangium gephyra</name>
    <dbReference type="NCBI Taxonomy" id="48"/>
    <lineage>
        <taxon>Bacteria</taxon>
        <taxon>Pseudomonadati</taxon>
        <taxon>Myxococcota</taxon>
        <taxon>Myxococcia</taxon>
        <taxon>Myxococcales</taxon>
        <taxon>Cystobacterineae</taxon>
        <taxon>Archangiaceae</taxon>
        <taxon>Archangium</taxon>
    </lineage>
</organism>
<protein>
    <recommendedName>
        <fullName evidence="4">Lipoprotein</fullName>
    </recommendedName>
</protein>